<evidence type="ECO:0000313" key="3">
    <source>
        <dbReference type="EMBL" id="KAK2946534.1"/>
    </source>
</evidence>
<dbReference type="Gene3D" id="1.10.510.10">
    <property type="entry name" value="Transferase(Phosphotransferase) domain 1"/>
    <property type="match status" value="1"/>
</dbReference>
<proteinExistence type="predicted"/>
<feature type="region of interest" description="Disordered" evidence="1">
    <location>
        <begin position="1"/>
        <end position="24"/>
    </location>
</feature>
<feature type="compositionally biased region" description="Basic and acidic residues" evidence="1">
    <location>
        <begin position="117"/>
        <end position="127"/>
    </location>
</feature>
<dbReference type="Proteomes" id="UP001281761">
    <property type="component" value="Unassembled WGS sequence"/>
</dbReference>
<dbReference type="PROSITE" id="PS50011">
    <property type="entry name" value="PROTEIN_KINASE_DOM"/>
    <property type="match status" value="1"/>
</dbReference>
<dbReference type="EMBL" id="JARBJD010000225">
    <property type="protein sequence ID" value="KAK2946534.1"/>
    <property type="molecule type" value="Genomic_DNA"/>
</dbReference>
<dbReference type="InterPro" id="IPR000719">
    <property type="entry name" value="Prot_kinase_dom"/>
</dbReference>
<reference evidence="3 4" key="1">
    <citation type="journal article" date="2022" name="bioRxiv">
        <title>Genomics of Preaxostyla Flagellates Illuminates Evolutionary Transitions and the Path Towards Mitochondrial Loss.</title>
        <authorList>
            <person name="Novak L.V.F."/>
            <person name="Treitli S.C."/>
            <person name="Pyrih J."/>
            <person name="Halakuc P."/>
            <person name="Pipaliya S.V."/>
            <person name="Vacek V."/>
            <person name="Brzon O."/>
            <person name="Soukal P."/>
            <person name="Eme L."/>
            <person name="Dacks J.B."/>
            <person name="Karnkowska A."/>
            <person name="Elias M."/>
            <person name="Hampl V."/>
        </authorList>
    </citation>
    <scope>NUCLEOTIDE SEQUENCE [LARGE SCALE GENOMIC DNA]</scope>
    <source>
        <strain evidence="3">NAU3</strain>
        <tissue evidence="3">Gut</tissue>
    </source>
</reference>
<protein>
    <recommendedName>
        <fullName evidence="2">Protein kinase domain-containing protein</fullName>
    </recommendedName>
</protein>
<dbReference type="SUPFAM" id="SSF56112">
    <property type="entry name" value="Protein kinase-like (PK-like)"/>
    <property type="match status" value="1"/>
</dbReference>
<evidence type="ECO:0000313" key="4">
    <source>
        <dbReference type="Proteomes" id="UP001281761"/>
    </source>
</evidence>
<evidence type="ECO:0000259" key="2">
    <source>
        <dbReference type="PROSITE" id="PS50011"/>
    </source>
</evidence>
<sequence>MNENLQRWIAPELGEEEGGMNEGEEKGKNLEAAVFSLGLVLFEIESGKVPFGEIDGVNAHRQLGTGTRPKMENMSEEMIELISSCLNVNAMERPSLDTISEKLILIGKNTSQLTSEEARSLEEELKQTRQKQTAISS</sequence>
<comment type="caution">
    <text evidence="3">The sequence shown here is derived from an EMBL/GenBank/DDBJ whole genome shotgun (WGS) entry which is preliminary data.</text>
</comment>
<keyword evidence="4" id="KW-1185">Reference proteome</keyword>
<dbReference type="InterPro" id="IPR001245">
    <property type="entry name" value="Ser-Thr/Tyr_kinase_cat_dom"/>
</dbReference>
<dbReference type="InterPro" id="IPR011009">
    <property type="entry name" value="Kinase-like_dom_sf"/>
</dbReference>
<gene>
    <name evidence="3" type="ORF">BLNAU_18510</name>
</gene>
<feature type="domain" description="Protein kinase" evidence="2">
    <location>
        <begin position="1"/>
        <end position="105"/>
    </location>
</feature>
<feature type="region of interest" description="Disordered" evidence="1">
    <location>
        <begin position="117"/>
        <end position="137"/>
    </location>
</feature>
<name>A0ABQ9X443_9EUKA</name>
<evidence type="ECO:0000256" key="1">
    <source>
        <dbReference type="SAM" id="MobiDB-lite"/>
    </source>
</evidence>
<organism evidence="3 4">
    <name type="scientific">Blattamonas nauphoetae</name>
    <dbReference type="NCBI Taxonomy" id="2049346"/>
    <lineage>
        <taxon>Eukaryota</taxon>
        <taxon>Metamonada</taxon>
        <taxon>Preaxostyla</taxon>
        <taxon>Oxymonadida</taxon>
        <taxon>Blattamonas</taxon>
    </lineage>
</organism>
<dbReference type="Pfam" id="PF07714">
    <property type="entry name" value="PK_Tyr_Ser-Thr"/>
    <property type="match status" value="1"/>
</dbReference>
<accession>A0ABQ9X443</accession>